<dbReference type="AlphaFoldDB" id="A0A1G5CXI8"/>
<evidence type="ECO:0000256" key="1">
    <source>
        <dbReference type="SAM" id="Phobius"/>
    </source>
</evidence>
<accession>A0A1G5CXI8</accession>
<evidence type="ECO:0000313" key="2">
    <source>
        <dbReference type="EMBL" id="SCY07279.1"/>
    </source>
</evidence>
<feature type="transmembrane region" description="Helical" evidence="1">
    <location>
        <begin position="165"/>
        <end position="182"/>
    </location>
</feature>
<sequence>MQQARTSTADVLLPWRHCLVIAGAALALAIPCHVLAGPTGAVAALAGFACCAFGGAAAGMRGAAMGGAGLVAALALALVWPGWWAYALLCAALCAAAGIEAAARGTRIAIIVMLGVTLVFASGAPTGLPALAMAGLGAATGAVVMGHLALWSVIPPQRLSRAQGLRLALFLSLGVTLSLILGLRAPQHGHWIAVLFMSRALVPFGQRRAPLMRYGTGAALGVSAALLIEAVHPPGLLRVALAIAAAVLGLRFMLHARPIGPAMTTLSVLLGTAPTMRDALFRAEAVAAALGIVVLAGLVLDRLWLEPRSGPNDVHRATNGSRSR</sequence>
<feature type="transmembrane region" description="Helical" evidence="1">
    <location>
        <begin position="211"/>
        <end position="230"/>
    </location>
</feature>
<dbReference type="Proteomes" id="UP000199502">
    <property type="component" value="Unassembled WGS sequence"/>
</dbReference>
<protein>
    <recommendedName>
        <fullName evidence="4">Fusaric acid resistance protein-like</fullName>
    </recommendedName>
</protein>
<feature type="transmembrane region" description="Helical" evidence="1">
    <location>
        <begin position="108"/>
        <end position="124"/>
    </location>
</feature>
<feature type="transmembrane region" description="Helical" evidence="1">
    <location>
        <begin position="36"/>
        <end position="56"/>
    </location>
</feature>
<proteinExistence type="predicted"/>
<feature type="transmembrane region" description="Helical" evidence="1">
    <location>
        <begin position="12"/>
        <end position="30"/>
    </location>
</feature>
<feature type="transmembrane region" description="Helical" evidence="1">
    <location>
        <begin position="130"/>
        <end position="153"/>
    </location>
</feature>
<keyword evidence="1" id="KW-0812">Transmembrane</keyword>
<evidence type="ECO:0000313" key="3">
    <source>
        <dbReference type="Proteomes" id="UP000199502"/>
    </source>
</evidence>
<keyword evidence="1" id="KW-1133">Transmembrane helix</keyword>
<name>A0A1G5CXI8_9RHOB</name>
<keyword evidence="1" id="KW-0472">Membrane</keyword>
<reference evidence="2 3" key="1">
    <citation type="submission" date="2016-10" db="EMBL/GenBank/DDBJ databases">
        <authorList>
            <person name="de Groot N.N."/>
        </authorList>
    </citation>
    <scope>NUCLEOTIDE SEQUENCE [LARGE SCALE GENOMIC DNA]</scope>
    <source>
        <strain evidence="2 3">CGMCC 1.8925</strain>
    </source>
</reference>
<feature type="transmembrane region" description="Helical" evidence="1">
    <location>
        <begin position="285"/>
        <end position="305"/>
    </location>
</feature>
<gene>
    <name evidence="2" type="ORF">SAMN05660710_00577</name>
</gene>
<feature type="transmembrane region" description="Helical" evidence="1">
    <location>
        <begin position="236"/>
        <end position="254"/>
    </location>
</feature>
<feature type="transmembrane region" description="Helical" evidence="1">
    <location>
        <begin position="86"/>
        <end position="103"/>
    </location>
</feature>
<dbReference type="STRING" id="336292.SAMN05660710_00577"/>
<evidence type="ECO:0008006" key="4">
    <source>
        <dbReference type="Google" id="ProtNLM"/>
    </source>
</evidence>
<dbReference type="EMBL" id="FMVT01000002">
    <property type="protein sequence ID" value="SCY07279.1"/>
    <property type="molecule type" value="Genomic_DNA"/>
</dbReference>
<organism evidence="2 3">
    <name type="scientific">Paracoccus tibetensis</name>
    <dbReference type="NCBI Taxonomy" id="336292"/>
    <lineage>
        <taxon>Bacteria</taxon>
        <taxon>Pseudomonadati</taxon>
        <taxon>Pseudomonadota</taxon>
        <taxon>Alphaproteobacteria</taxon>
        <taxon>Rhodobacterales</taxon>
        <taxon>Paracoccaceae</taxon>
        <taxon>Paracoccus</taxon>
    </lineage>
</organism>
<keyword evidence="3" id="KW-1185">Reference proteome</keyword>